<evidence type="ECO:0000256" key="2">
    <source>
        <dbReference type="ARBA" id="ARBA00023125"/>
    </source>
</evidence>
<evidence type="ECO:0000256" key="1">
    <source>
        <dbReference type="ARBA" id="ARBA00023015"/>
    </source>
</evidence>
<dbReference type="SUPFAM" id="SSF48008">
    <property type="entry name" value="GntR ligand-binding domain-like"/>
    <property type="match status" value="1"/>
</dbReference>
<dbReference type="OrthoDB" id="6627771at2"/>
<keyword evidence="2" id="KW-0238">DNA-binding</keyword>
<keyword evidence="6" id="KW-1185">Reference proteome</keyword>
<keyword evidence="3" id="KW-0804">Transcription</keyword>
<evidence type="ECO:0000259" key="4">
    <source>
        <dbReference type="Pfam" id="PF07729"/>
    </source>
</evidence>
<name>A0A2P5TRX0_9GAMM</name>
<dbReference type="InterPro" id="IPR011711">
    <property type="entry name" value="GntR_C"/>
</dbReference>
<dbReference type="Proteomes" id="UP000242231">
    <property type="component" value="Unassembled WGS sequence"/>
</dbReference>
<protein>
    <recommendedName>
        <fullName evidence="4">GntR C-terminal domain-containing protein</fullName>
    </recommendedName>
</protein>
<dbReference type="RefSeq" id="WP_104484954.1">
    <property type="nucleotide sequence ID" value="NZ_JBHLZJ010000020.1"/>
</dbReference>
<dbReference type="AlphaFoldDB" id="A0A2P5TRX0"/>
<dbReference type="InterPro" id="IPR008920">
    <property type="entry name" value="TF_FadR/GntR_C"/>
</dbReference>
<keyword evidence="1" id="KW-0805">Transcription regulation</keyword>
<dbReference type="EMBL" id="MPZM01000001">
    <property type="protein sequence ID" value="PPL18578.1"/>
    <property type="molecule type" value="Genomic_DNA"/>
</dbReference>
<dbReference type="Pfam" id="PF07729">
    <property type="entry name" value="FCD"/>
    <property type="match status" value="1"/>
</dbReference>
<comment type="caution">
    <text evidence="5">The sequence shown here is derived from an EMBL/GenBank/DDBJ whole genome shotgun (WGS) entry which is preliminary data.</text>
</comment>
<dbReference type="Gene3D" id="1.20.120.530">
    <property type="entry name" value="GntR ligand-binding domain-like"/>
    <property type="match status" value="1"/>
</dbReference>
<evidence type="ECO:0000313" key="6">
    <source>
        <dbReference type="Proteomes" id="UP000242231"/>
    </source>
</evidence>
<gene>
    <name evidence="5" type="ORF">UN63_01165</name>
</gene>
<reference evidence="6" key="1">
    <citation type="submission" date="2016-11" db="EMBL/GenBank/DDBJ databases">
        <authorList>
            <person name="Sisinthy S."/>
            <person name="Ara S."/>
            <person name="Gundlapally S.R."/>
        </authorList>
    </citation>
    <scope>NUCLEOTIDE SEQUENCE [LARGE SCALE GENOMIC DNA]</scope>
    <source>
        <strain evidence="6">V1-41</strain>
    </source>
</reference>
<evidence type="ECO:0000256" key="3">
    <source>
        <dbReference type="ARBA" id="ARBA00023163"/>
    </source>
</evidence>
<proteinExistence type="predicted"/>
<sequence>MAVPSEDFHYLLLRPSHHQMLVGLLCDKRYPLLRRYRHRLSARHTDPGLAQLEHRQTLNAVLPGDGELAELLMRRHLARSRRHLLAQLLIQQYVQQDVQQDVQLHAPLHVQQQEKQP</sequence>
<dbReference type="GO" id="GO:0003677">
    <property type="term" value="F:DNA binding"/>
    <property type="evidence" value="ECO:0007669"/>
    <property type="project" value="UniProtKB-KW"/>
</dbReference>
<evidence type="ECO:0000313" key="5">
    <source>
        <dbReference type="EMBL" id="PPL18578.1"/>
    </source>
</evidence>
<accession>A0A2P5TRX0</accession>
<organism evidence="5 6">
    <name type="scientific">Oceanisphaera arctica</name>
    <dbReference type="NCBI Taxonomy" id="641510"/>
    <lineage>
        <taxon>Bacteria</taxon>
        <taxon>Pseudomonadati</taxon>
        <taxon>Pseudomonadota</taxon>
        <taxon>Gammaproteobacteria</taxon>
        <taxon>Aeromonadales</taxon>
        <taxon>Aeromonadaceae</taxon>
        <taxon>Oceanisphaera</taxon>
    </lineage>
</organism>
<feature type="domain" description="GntR C-terminal" evidence="4">
    <location>
        <begin position="6"/>
        <end position="78"/>
    </location>
</feature>